<proteinExistence type="inferred from homology"/>
<name>X1AGT8_9ZZZZ</name>
<keyword evidence="3" id="KW-0560">Oxidoreductase</keyword>
<evidence type="ECO:0000256" key="3">
    <source>
        <dbReference type="ARBA" id="ARBA00023002"/>
    </source>
</evidence>
<dbReference type="EMBL" id="BART01016445">
    <property type="protein sequence ID" value="GAG81805.1"/>
    <property type="molecule type" value="Genomic_DNA"/>
</dbReference>
<dbReference type="AlphaFoldDB" id="X1AGT8"/>
<protein>
    <recommendedName>
        <fullName evidence="4">Pyrrolo-quinoline quinone repeat domain-containing protein</fullName>
    </recommendedName>
</protein>
<dbReference type="PROSITE" id="PS51257">
    <property type="entry name" value="PROKAR_LIPOPROTEIN"/>
    <property type="match status" value="1"/>
</dbReference>
<reference evidence="5" key="1">
    <citation type="journal article" date="2014" name="Front. Microbiol.">
        <title>High frequency of phylogenetically diverse reductive dehalogenase-homologous genes in deep subseafloor sedimentary metagenomes.</title>
        <authorList>
            <person name="Kawai M."/>
            <person name="Futagami T."/>
            <person name="Toyoda A."/>
            <person name="Takaki Y."/>
            <person name="Nishi S."/>
            <person name="Hori S."/>
            <person name="Arai W."/>
            <person name="Tsubouchi T."/>
            <person name="Morono Y."/>
            <person name="Uchiyama I."/>
            <person name="Ito T."/>
            <person name="Fujiyama A."/>
            <person name="Inagaki F."/>
            <person name="Takami H."/>
        </authorList>
    </citation>
    <scope>NUCLEOTIDE SEQUENCE</scope>
    <source>
        <strain evidence="5">Expedition CK06-06</strain>
    </source>
</reference>
<evidence type="ECO:0000256" key="2">
    <source>
        <dbReference type="ARBA" id="ARBA00008156"/>
    </source>
</evidence>
<sequence>MDTHSRKILLALGCAAIVIVGCQRDEPAVTAEPQVQVPAPETRTAWVDAERLLNADADPQNWLAHGRTWSEQRYSPLDQINAANVGELGLAWYFDLDTSRGQQASPIVVDGMMYTTSAWSKVQALDARTGQLLWQYDPEVPKAWDAKTCCGVQNRGAAVWKGRVFVGTIDGRLIAIDAETGEVQWSVQTTDRSDNYSITGAPRVVNDLVIIGNGGAEYNVRGYVTAYNTETGEQVWRFWAVPGNPEEGFENEAMEMAAETWTGEWWKFG</sequence>
<dbReference type="GO" id="GO:0016491">
    <property type="term" value="F:oxidoreductase activity"/>
    <property type="evidence" value="ECO:0007669"/>
    <property type="project" value="UniProtKB-KW"/>
</dbReference>
<evidence type="ECO:0000256" key="1">
    <source>
        <dbReference type="ARBA" id="ARBA00001931"/>
    </source>
</evidence>
<feature type="domain" description="Pyrrolo-quinoline quinone repeat" evidence="4">
    <location>
        <begin position="62"/>
        <end position="261"/>
    </location>
</feature>
<dbReference type="SMART" id="SM00564">
    <property type="entry name" value="PQQ"/>
    <property type="match status" value="3"/>
</dbReference>
<gene>
    <name evidence="5" type="ORF">S01H4_31625</name>
</gene>
<dbReference type="Gene3D" id="2.140.10.10">
    <property type="entry name" value="Quinoprotein alcohol dehydrogenase-like superfamily"/>
    <property type="match status" value="1"/>
</dbReference>
<comment type="cofactor">
    <cofactor evidence="1">
        <name>pyrroloquinoline quinone</name>
        <dbReference type="ChEBI" id="CHEBI:58442"/>
    </cofactor>
</comment>
<evidence type="ECO:0000259" key="4">
    <source>
        <dbReference type="Pfam" id="PF01011"/>
    </source>
</evidence>
<dbReference type="SUPFAM" id="SSF50998">
    <property type="entry name" value="Quinoprotein alcohol dehydrogenase-like"/>
    <property type="match status" value="1"/>
</dbReference>
<feature type="non-terminal residue" evidence="5">
    <location>
        <position position="269"/>
    </location>
</feature>
<dbReference type="InterPro" id="IPR018391">
    <property type="entry name" value="PQQ_b-propeller_rpt"/>
</dbReference>
<dbReference type="InterPro" id="IPR002372">
    <property type="entry name" value="PQQ_rpt_dom"/>
</dbReference>
<comment type="caution">
    <text evidence="5">The sequence shown here is derived from an EMBL/GenBank/DDBJ whole genome shotgun (WGS) entry which is preliminary data.</text>
</comment>
<dbReference type="InterPro" id="IPR011047">
    <property type="entry name" value="Quinoprotein_ADH-like_sf"/>
</dbReference>
<comment type="similarity">
    <text evidence="2">Belongs to the bacterial PQQ dehydrogenase family.</text>
</comment>
<dbReference type="Pfam" id="PF01011">
    <property type="entry name" value="PQQ"/>
    <property type="match status" value="1"/>
</dbReference>
<evidence type="ECO:0000313" key="5">
    <source>
        <dbReference type="EMBL" id="GAG81805.1"/>
    </source>
</evidence>
<dbReference type="PANTHER" id="PTHR32303">
    <property type="entry name" value="QUINOPROTEIN ALCOHOL DEHYDROGENASE (CYTOCHROME C)"/>
    <property type="match status" value="1"/>
</dbReference>
<organism evidence="5">
    <name type="scientific">marine sediment metagenome</name>
    <dbReference type="NCBI Taxonomy" id="412755"/>
    <lineage>
        <taxon>unclassified sequences</taxon>
        <taxon>metagenomes</taxon>
        <taxon>ecological metagenomes</taxon>
    </lineage>
</organism>
<accession>X1AGT8</accession>